<keyword evidence="5" id="KW-1185">Reference proteome</keyword>
<feature type="domain" description="Fibronectin type-III" evidence="3">
    <location>
        <begin position="238"/>
        <end position="326"/>
    </location>
</feature>
<dbReference type="OrthoDB" id="9808753at2"/>
<feature type="coiled-coil region" evidence="1">
    <location>
        <begin position="430"/>
        <end position="464"/>
    </location>
</feature>
<dbReference type="AlphaFoldDB" id="A0A2T0MHY5"/>
<comment type="caution">
    <text evidence="4">The sequence shown here is derived from an EMBL/GenBank/DDBJ whole genome shotgun (WGS) entry which is preliminary data.</text>
</comment>
<name>A0A2T0MHY5_9FLAO</name>
<dbReference type="Gene3D" id="2.60.40.10">
    <property type="entry name" value="Immunoglobulins"/>
    <property type="match status" value="1"/>
</dbReference>
<evidence type="ECO:0000256" key="2">
    <source>
        <dbReference type="SAM" id="MobiDB-lite"/>
    </source>
</evidence>
<accession>A0A2T0MHY5</accession>
<gene>
    <name evidence="4" type="ORF">CLV81_1201</name>
</gene>
<feature type="region of interest" description="Disordered" evidence="2">
    <location>
        <begin position="224"/>
        <end position="252"/>
    </location>
</feature>
<evidence type="ECO:0000256" key="1">
    <source>
        <dbReference type="SAM" id="Coils"/>
    </source>
</evidence>
<dbReference type="InterPro" id="IPR003961">
    <property type="entry name" value="FN3_dom"/>
</dbReference>
<dbReference type="InterPro" id="IPR036116">
    <property type="entry name" value="FN3_sf"/>
</dbReference>
<feature type="compositionally biased region" description="Polar residues" evidence="2">
    <location>
        <begin position="313"/>
        <end position="325"/>
    </location>
</feature>
<feature type="region of interest" description="Disordered" evidence="2">
    <location>
        <begin position="312"/>
        <end position="338"/>
    </location>
</feature>
<proteinExistence type="predicted"/>
<dbReference type="CDD" id="cd00063">
    <property type="entry name" value="FN3"/>
    <property type="match status" value="1"/>
</dbReference>
<evidence type="ECO:0000313" key="5">
    <source>
        <dbReference type="Proteomes" id="UP000237640"/>
    </source>
</evidence>
<organism evidence="4 5">
    <name type="scientific">Flagellimonas meridianipacifica</name>
    <dbReference type="NCBI Taxonomy" id="1080225"/>
    <lineage>
        <taxon>Bacteria</taxon>
        <taxon>Pseudomonadati</taxon>
        <taxon>Bacteroidota</taxon>
        <taxon>Flavobacteriia</taxon>
        <taxon>Flavobacteriales</taxon>
        <taxon>Flavobacteriaceae</taxon>
        <taxon>Flagellimonas</taxon>
    </lineage>
</organism>
<dbReference type="Pfam" id="PF00041">
    <property type="entry name" value="fn3"/>
    <property type="match status" value="1"/>
</dbReference>
<dbReference type="EMBL" id="PVYX01000001">
    <property type="protein sequence ID" value="PRX57198.1"/>
    <property type="molecule type" value="Genomic_DNA"/>
</dbReference>
<evidence type="ECO:0000259" key="3">
    <source>
        <dbReference type="PROSITE" id="PS50853"/>
    </source>
</evidence>
<dbReference type="Proteomes" id="UP000237640">
    <property type="component" value="Unassembled WGS sequence"/>
</dbReference>
<keyword evidence="1" id="KW-0175">Coiled coil</keyword>
<dbReference type="SUPFAM" id="SSF49265">
    <property type="entry name" value="Fibronectin type III"/>
    <property type="match status" value="1"/>
</dbReference>
<dbReference type="InterPro" id="IPR013783">
    <property type="entry name" value="Ig-like_fold"/>
</dbReference>
<evidence type="ECO:0000313" key="4">
    <source>
        <dbReference type="EMBL" id="PRX57198.1"/>
    </source>
</evidence>
<dbReference type="SMART" id="SM00060">
    <property type="entry name" value="FN3"/>
    <property type="match status" value="1"/>
</dbReference>
<feature type="compositionally biased region" description="Low complexity" evidence="2">
    <location>
        <begin position="234"/>
        <end position="250"/>
    </location>
</feature>
<sequence length="468" mass="50833">MKKLIVFFTALSCSIGFGQTNLLDDSTWSIGTGSVAGFPKYGTDAESVRSLGLDPFGDQSVLWRCITEGTGGSSGGWFSDAFTIDHTKTYRLTVWMKKLNSPDGSEVFGTYIYDSSGNHTAIASNGSTSSNPIFNGGDAIQSLNTWYLFVSYIHHSGYSGAMDQGKVYDVNGNIVSNIDDFKSSSNSVSAKHRAYYWQGFNSVDELILFKPTVYEVNGQEPSIQELLNGPNGNSDSQSPTTPTLSSTGQSETTIDLSWSGATDNVGVTGYKMYKDNILETTLGNVSSYQVVGLSASTTYQFKIRALDAAGNESGDSNIVSVTTDPSSGSGGNSGSGSVWSEDNAVASYTGSVAVGRSSVPSGYKMAVEGKIRTREVRVDQDNWPDYVFRDDYELPSLEEIQKHITEKGHLPNIPSATEVEEMGVELGEMNKLLLEKIEELTLYILELKKENDAFKIRLEELESKEQPK</sequence>
<reference evidence="4 5" key="1">
    <citation type="submission" date="2018-03" db="EMBL/GenBank/DDBJ databases">
        <title>Genomic Encyclopedia of Archaeal and Bacterial Type Strains, Phase II (KMG-II): from individual species to whole genera.</title>
        <authorList>
            <person name="Goeker M."/>
        </authorList>
    </citation>
    <scope>NUCLEOTIDE SEQUENCE [LARGE SCALE GENOMIC DNA]</scope>
    <source>
        <strain evidence="4 5">DSM 25027</strain>
    </source>
</reference>
<protein>
    <submittedName>
        <fullName evidence="4">Fibronectin type III domain protein</fullName>
    </submittedName>
</protein>
<dbReference type="PROSITE" id="PS50853">
    <property type="entry name" value="FN3"/>
    <property type="match status" value="1"/>
</dbReference>
<dbReference type="RefSeq" id="WP_106144107.1">
    <property type="nucleotide sequence ID" value="NZ_PVYX01000001.1"/>
</dbReference>